<name>A0A0A7FXQ3_9CLOT</name>
<evidence type="ECO:0000313" key="6">
    <source>
        <dbReference type="EMBL" id="AIY84377.1"/>
    </source>
</evidence>
<evidence type="ECO:0000259" key="5">
    <source>
        <dbReference type="PROSITE" id="PS50893"/>
    </source>
</evidence>
<dbReference type="KEGG" id="cbv:U729_2418"/>
<organism evidence="6 7">
    <name type="scientific">Clostridium baratii str. Sullivan</name>
    <dbReference type="NCBI Taxonomy" id="1415775"/>
    <lineage>
        <taxon>Bacteria</taxon>
        <taxon>Bacillati</taxon>
        <taxon>Bacillota</taxon>
        <taxon>Clostridia</taxon>
        <taxon>Eubacteriales</taxon>
        <taxon>Clostridiaceae</taxon>
        <taxon>Clostridium</taxon>
    </lineage>
</organism>
<evidence type="ECO:0000313" key="7">
    <source>
        <dbReference type="Proteomes" id="UP000030635"/>
    </source>
</evidence>
<keyword evidence="3" id="KW-0547">Nucleotide-binding</keyword>
<dbReference type="InterPro" id="IPR017871">
    <property type="entry name" value="ABC_transporter-like_CS"/>
</dbReference>
<dbReference type="AlphaFoldDB" id="A0A0A7FXQ3"/>
<dbReference type="PANTHER" id="PTHR43335:SF4">
    <property type="entry name" value="ABC TRANSPORTER, ATP-BINDING PROTEIN"/>
    <property type="match status" value="1"/>
</dbReference>
<protein>
    <submittedName>
        <fullName evidence="6">ABC transporter family protein</fullName>
    </submittedName>
</protein>
<feature type="domain" description="ABC transporter" evidence="5">
    <location>
        <begin position="6"/>
        <end position="238"/>
    </location>
</feature>
<dbReference type="GO" id="GO:0016887">
    <property type="term" value="F:ATP hydrolysis activity"/>
    <property type="evidence" value="ECO:0007669"/>
    <property type="project" value="InterPro"/>
</dbReference>
<dbReference type="OrthoDB" id="9809205at2"/>
<keyword evidence="4" id="KW-0067">ATP-binding</keyword>
<evidence type="ECO:0000256" key="4">
    <source>
        <dbReference type="ARBA" id="ARBA00022840"/>
    </source>
</evidence>
<sequence length="248" mass="28213">MSDVVLKVDNVCKKIKRREVIKNISFTVNKEDICGFIGPNGAGKTTLIRLITGLIKKDKGNIFLNGYDVYKDRRHALVNLGAIVQEPIFFPYLTGEKALLNLALLNENMTKKERKDKVLEVLKIVGLYDRRKDKVSTYSLGMKQRLGIAQALLNNPKIIILDEPANGLDPMGMIELRELILKLNKENGITFFISSHLLDELQKICNKLLVIRTGEVIWSGDTETLLYETKGKTLEETFVSLMKRRETY</sequence>
<dbReference type="HOGENOM" id="CLU_000604_1_2_9"/>
<dbReference type="STRING" id="1561.NPD11_617"/>
<evidence type="ECO:0000256" key="2">
    <source>
        <dbReference type="ARBA" id="ARBA00022448"/>
    </source>
</evidence>
<accession>A0A0A7FXQ3</accession>
<dbReference type="InterPro" id="IPR003439">
    <property type="entry name" value="ABC_transporter-like_ATP-bd"/>
</dbReference>
<keyword evidence="2" id="KW-0813">Transport</keyword>
<dbReference type="RefSeq" id="WP_039315343.1">
    <property type="nucleotide sequence ID" value="NZ_CP006905.1"/>
</dbReference>
<comment type="similarity">
    <text evidence="1">Belongs to the ABC transporter superfamily.</text>
</comment>
<dbReference type="PROSITE" id="PS00211">
    <property type="entry name" value="ABC_TRANSPORTER_1"/>
    <property type="match status" value="1"/>
</dbReference>
<evidence type="ECO:0000256" key="3">
    <source>
        <dbReference type="ARBA" id="ARBA00022741"/>
    </source>
</evidence>
<dbReference type="Proteomes" id="UP000030635">
    <property type="component" value="Chromosome"/>
</dbReference>
<dbReference type="eggNOG" id="COG1131">
    <property type="taxonomic scope" value="Bacteria"/>
</dbReference>
<dbReference type="Gene3D" id="3.40.50.300">
    <property type="entry name" value="P-loop containing nucleotide triphosphate hydrolases"/>
    <property type="match status" value="1"/>
</dbReference>
<dbReference type="PROSITE" id="PS50893">
    <property type="entry name" value="ABC_TRANSPORTER_2"/>
    <property type="match status" value="1"/>
</dbReference>
<proteinExistence type="inferred from homology"/>
<reference evidence="6 7" key="1">
    <citation type="journal article" date="2015" name="Infect. Genet. Evol.">
        <title>Genomic sequences of six botulinum neurotoxin-producing strains representing three clostridial species illustrate the mobility and diversity of botulinum neurotoxin genes.</title>
        <authorList>
            <person name="Smith T.J."/>
            <person name="Hill K.K."/>
            <person name="Xie G."/>
            <person name="Foley B.T."/>
            <person name="Williamson C.H."/>
            <person name="Foster J.T."/>
            <person name="Johnson S.L."/>
            <person name="Chertkov O."/>
            <person name="Teshima H."/>
            <person name="Gibbons H.S."/>
            <person name="Johnsky L.A."/>
            <person name="Karavis M.A."/>
            <person name="Smith L.A."/>
        </authorList>
    </citation>
    <scope>NUCLEOTIDE SEQUENCE [LARGE SCALE GENOMIC DNA]</scope>
    <source>
        <strain evidence="6 7">Sullivan</strain>
    </source>
</reference>
<dbReference type="Pfam" id="PF00005">
    <property type="entry name" value="ABC_tran"/>
    <property type="match status" value="1"/>
</dbReference>
<dbReference type="SUPFAM" id="SSF52540">
    <property type="entry name" value="P-loop containing nucleoside triphosphate hydrolases"/>
    <property type="match status" value="1"/>
</dbReference>
<dbReference type="InterPro" id="IPR027417">
    <property type="entry name" value="P-loop_NTPase"/>
</dbReference>
<dbReference type="GO" id="GO:0005524">
    <property type="term" value="F:ATP binding"/>
    <property type="evidence" value="ECO:0007669"/>
    <property type="project" value="UniProtKB-KW"/>
</dbReference>
<dbReference type="SMART" id="SM00382">
    <property type="entry name" value="AAA"/>
    <property type="match status" value="1"/>
</dbReference>
<dbReference type="EMBL" id="CP006905">
    <property type="protein sequence ID" value="AIY84377.1"/>
    <property type="molecule type" value="Genomic_DNA"/>
</dbReference>
<dbReference type="PANTHER" id="PTHR43335">
    <property type="entry name" value="ABC TRANSPORTER, ATP-BINDING PROTEIN"/>
    <property type="match status" value="1"/>
</dbReference>
<keyword evidence="7" id="KW-1185">Reference proteome</keyword>
<dbReference type="InterPro" id="IPR003593">
    <property type="entry name" value="AAA+_ATPase"/>
</dbReference>
<gene>
    <name evidence="6" type="ORF">U729_2418</name>
</gene>
<evidence type="ECO:0000256" key="1">
    <source>
        <dbReference type="ARBA" id="ARBA00005417"/>
    </source>
</evidence>